<dbReference type="PANTHER" id="PTHR13379:SF0">
    <property type="entry name" value="UPF0415 PROTEIN C7ORF25"/>
    <property type="match status" value="1"/>
</dbReference>
<evidence type="ECO:0000256" key="1">
    <source>
        <dbReference type="SAM" id="MobiDB-lite"/>
    </source>
</evidence>
<name>A0A6I3T9Q8_9BURK</name>
<gene>
    <name evidence="3" type="ORF">GM672_27255</name>
</gene>
<dbReference type="Pfam" id="PF07000">
    <property type="entry name" value="DUF1308"/>
    <property type="match status" value="1"/>
</dbReference>
<protein>
    <submittedName>
        <fullName evidence="3">DUF1308 domain-containing protein</fullName>
    </submittedName>
</protein>
<feature type="domain" description="DUF1308" evidence="2">
    <location>
        <begin position="57"/>
        <end position="161"/>
    </location>
</feature>
<dbReference type="SUPFAM" id="SSF88723">
    <property type="entry name" value="PIN domain-like"/>
    <property type="match status" value="1"/>
</dbReference>
<proteinExistence type="predicted"/>
<feature type="compositionally biased region" description="Basic and acidic residues" evidence="1">
    <location>
        <begin position="8"/>
        <end position="20"/>
    </location>
</feature>
<dbReference type="InterPro" id="IPR010733">
    <property type="entry name" value="DUF1308"/>
</dbReference>
<comment type="caution">
    <text evidence="3">The sequence shown here is derived from an EMBL/GenBank/DDBJ whole genome shotgun (WGS) entry which is preliminary data.</text>
</comment>
<reference evidence="3 4" key="1">
    <citation type="submission" date="2019-11" db="EMBL/GenBank/DDBJ databases">
        <title>Type strains purchased from KCTC, JCM and DSMZ.</title>
        <authorList>
            <person name="Lu H."/>
        </authorList>
    </citation>
    <scope>NUCLEOTIDE SEQUENCE [LARGE SCALE GENOMIC DNA]</scope>
    <source>
        <strain evidence="3 4">KCTC 52429</strain>
    </source>
</reference>
<dbReference type="EMBL" id="WNKZ01000177">
    <property type="protein sequence ID" value="MTV56417.1"/>
    <property type="molecule type" value="Genomic_DNA"/>
</dbReference>
<feature type="non-terminal residue" evidence="3">
    <location>
        <position position="1"/>
    </location>
</feature>
<dbReference type="AlphaFoldDB" id="A0A6I3T9Q8"/>
<dbReference type="InterPro" id="IPR029060">
    <property type="entry name" value="PIN-like_dom_sf"/>
</dbReference>
<feature type="region of interest" description="Disordered" evidence="1">
    <location>
        <begin position="1"/>
        <end position="35"/>
    </location>
</feature>
<accession>A0A6I3T9Q8</accession>
<evidence type="ECO:0000313" key="4">
    <source>
        <dbReference type="Proteomes" id="UP000430634"/>
    </source>
</evidence>
<evidence type="ECO:0000259" key="2">
    <source>
        <dbReference type="Pfam" id="PF07000"/>
    </source>
</evidence>
<evidence type="ECO:0000313" key="3">
    <source>
        <dbReference type="EMBL" id="MTV56417.1"/>
    </source>
</evidence>
<dbReference type="RefSeq" id="WP_155473630.1">
    <property type="nucleotide sequence ID" value="NZ_WNKZ01000177.1"/>
</dbReference>
<dbReference type="PANTHER" id="PTHR13379">
    <property type="entry name" value="UNCHARACTERIZED DUF1308"/>
    <property type="match status" value="1"/>
</dbReference>
<sequence>RRWRRDRPRPEDRPFEDDRPPPPPPPPPDEEERRRGGVFLDNSAMIALAMRRIDVIALVRGRQLFTSATALAEFETSVMARANTAEIAAAMMLMSQLTVVPDAPSARVMAMAQTGAFGINDRLIFGTADAMNMEIITGDAAFRNAAAAQGLRLNITVFQPGARFGE</sequence>
<organism evidence="3 4">
    <name type="scientific">Pseudoduganella buxea</name>
    <dbReference type="NCBI Taxonomy" id="1949069"/>
    <lineage>
        <taxon>Bacteria</taxon>
        <taxon>Pseudomonadati</taxon>
        <taxon>Pseudomonadota</taxon>
        <taxon>Betaproteobacteria</taxon>
        <taxon>Burkholderiales</taxon>
        <taxon>Oxalobacteraceae</taxon>
        <taxon>Telluria group</taxon>
        <taxon>Pseudoduganella</taxon>
    </lineage>
</organism>
<dbReference type="Gene3D" id="3.40.50.1010">
    <property type="entry name" value="5'-nuclease"/>
    <property type="match status" value="1"/>
</dbReference>
<dbReference type="Proteomes" id="UP000430634">
    <property type="component" value="Unassembled WGS sequence"/>
</dbReference>